<gene>
    <name evidence="1" type="ORF">CDAR_252151</name>
</gene>
<dbReference type="EMBL" id="BPLQ01004179">
    <property type="protein sequence ID" value="GIY06159.1"/>
    <property type="molecule type" value="Genomic_DNA"/>
</dbReference>
<name>A0AAV4QCY0_9ARAC</name>
<evidence type="ECO:0000313" key="2">
    <source>
        <dbReference type="Proteomes" id="UP001054837"/>
    </source>
</evidence>
<reference evidence="1 2" key="1">
    <citation type="submission" date="2021-06" db="EMBL/GenBank/DDBJ databases">
        <title>Caerostris darwini draft genome.</title>
        <authorList>
            <person name="Kono N."/>
            <person name="Arakawa K."/>
        </authorList>
    </citation>
    <scope>NUCLEOTIDE SEQUENCE [LARGE SCALE GENOMIC DNA]</scope>
</reference>
<dbReference type="AlphaFoldDB" id="A0AAV4QCY0"/>
<organism evidence="1 2">
    <name type="scientific">Caerostris darwini</name>
    <dbReference type="NCBI Taxonomy" id="1538125"/>
    <lineage>
        <taxon>Eukaryota</taxon>
        <taxon>Metazoa</taxon>
        <taxon>Ecdysozoa</taxon>
        <taxon>Arthropoda</taxon>
        <taxon>Chelicerata</taxon>
        <taxon>Arachnida</taxon>
        <taxon>Araneae</taxon>
        <taxon>Araneomorphae</taxon>
        <taxon>Entelegynae</taxon>
        <taxon>Araneoidea</taxon>
        <taxon>Araneidae</taxon>
        <taxon>Caerostris</taxon>
    </lineage>
</organism>
<keyword evidence="2" id="KW-1185">Reference proteome</keyword>
<sequence>MVDAHVDEIPLTLTEDSKQRRSTVALGIAFLKTQNESWRFHNRNPKEGICSCRWDPAYFDWGHWTEPVCYRLGQCFF</sequence>
<accession>A0AAV4QCY0</accession>
<comment type="caution">
    <text evidence="1">The sequence shown here is derived from an EMBL/GenBank/DDBJ whole genome shotgun (WGS) entry which is preliminary data.</text>
</comment>
<evidence type="ECO:0000313" key="1">
    <source>
        <dbReference type="EMBL" id="GIY06159.1"/>
    </source>
</evidence>
<dbReference type="Proteomes" id="UP001054837">
    <property type="component" value="Unassembled WGS sequence"/>
</dbReference>
<proteinExistence type="predicted"/>
<protein>
    <submittedName>
        <fullName evidence="1">Uncharacterized protein</fullName>
    </submittedName>
</protein>